<evidence type="ECO:0000313" key="5">
    <source>
        <dbReference type="Proteomes" id="UP001500822"/>
    </source>
</evidence>
<dbReference type="InterPro" id="IPR052336">
    <property type="entry name" value="MlaD_Phospholipid_Transporter"/>
</dbReference>
<keyword evidence="5" id="KW-1185">Reference proteome</keyword>
<keyword evidence="1" id="KW-1133">Transmembrane helix</keyword>
<protein>
    <submittedName>
        <fullName evidence="4">MCE family protein</fullName>
    </submittedName>
</protein>
<dbReference type="InterPro" id="IPR024516">
    <property type="entry name" value="Mce_C"/>
</dbReference>
<sequence length="434" mass="46343">MAVTAGLQRLSTVQRVIAGIAAVVVVALIAGLVWFGVQKATTRTITAYFPSVTGVYTGDAVKVVGVRVGSITSIEPQNRQVRVEMRVDNDVPLPKDVRAVVVAQSLVSGRFVQLTPGYVSGPDMGTGDFDIPMEHTAVPMEWDDVKAQLDELSQALGPQQDGKDGPVDPGTAAKLIDVAADNLDGNGKAMATALQEMSTVAGTIAENRDDLFGTVKNLQKLTELLSQNQDQLVQFNGRMASVSSVLAESEQELGDAMDNLDEAMGELKTFLDNNTAAMTSVMDKMVPFTATLKRNDEGLRGLLHSAPNQLANFFNIYNPLTGSLDGVFGLGMGNNLITLICGSMASTERPMDTDADIEKCVDLLAPIIGDLAVNFPPFMANPLIGRTATQDQITYQNQSVKQRAQAGVRGRDIDNAKPFPADPMLKLLMPFGGN</sequence>
<name>A0ABP8YVA7_9ACTN</name>
<dbReference type="PANTHER" id="PTHR33371">
    <property type="entry name" value="INTERMEMBRANE PHOSPHOLIPID TRANSPORT SYSTEM BINDING PROTEIN MLAD-RELATED"/>
    <property type="match status" value="1"/>
</dbReference>
<accession>A0ABP8YVA7</accession>
<feature type="domain" description="Mce/MlaD" evidence="2">
    <location>
        <begin position="42"/>
        <end position="117"/>
    </location>
</feature>
<dbReference type="PANTHER" id="PTHR33371:SF4">
    <property type="entry name" value="INTERMEMBRANE PHOSPHOLIPID TRANSPORT SYSTEM BINDING PROTEIN MLAD"/>
    <property type="match status" value="1"/>
</dbReference>
<feature type="domain" description="Mammalian cell entry C-terminal" evidence="3">
    <location>
        <begin position="167"/>
        <end position="306"/>
    </location>
</feature>
<dbReference type="NCBIfam" id="TIGR00996">
    <property type="entry name" value="Mtu_fam_mce"/>
    <property type="match status" value="1"/>
</dbReference>
<evidence type="ECO:0000256" key="1">
    <source>
        <dbReference type="SAM" id="Phobius"/>
    </source>
</evidence>
<dbReference type="EMBL" id="BAABIE010000001">
    <property type="protein sequence ID" value="GAA4737892.1"/>
    <property type="molecule type" value="Genomic_DNA"/>
</dbReference>
<dbReference type="Pfam" id="PF02470">
    <property type="entry name" value="MlaD"/>
    <property type="match status" value="1"/>
</dbReference>
<gene>
    <name evidence="4" type="ORF">GCM10023217_01230</name>
</gene>
<evidence type="ECO:0000259" key="2">
    <source>
        <dbReference type="Pfam" id="PF02470"/>
    </source>
</evidence>
<dbReference type="Proteomes" id="UP001500822">
    <property type="component" value="Unassembled WGS sequence"/>
</dbReference>
<evidence type="ECO:0000259" key="3">
    <source>
        <dbReference type="Pfam" id="PF11887"/>
    </source>
</evidence>
<proteinExistence type="predicted"/>
<dbReference type="RefSeq" id="WP_345312052.1">
    <property type="nucleotide sequence ID" value="NZ_BAABIE010000001.1"/>
</dbReference>
<evidence type="ECO:0000313" key="4">
    <source>
        <dbReference type="EMBL" id="GAA4737892.1"/>
    </source>
</evidence>
<dbReference type="InterPro" id="IPR005693">
    <property type="entry name" value="Mce"/>
</dbReference>
<dbReference type="InterPro" id="IPR003399">
    <property type="entry name" value="Mce/MlaD"/>
</dbReference>
<feature type="transmembrane region" description="Helical" evidence="1">
    <location>
        <begin position="16"/>
        <end position="37"/>
    </location>
</feature>
<keyword evidence="1" id="KW-0812">Transmembrane</keyword>
<reference evidence="5" key="1">
    <citation type="journal article" date="2019" name="Int. J. Syst. Evol. Microbiol.">
        <title>The Global Catalogue of Microorganisms (GCM) 10K type strain sequencing project: providing services to taxonomists for standard genome sequencing and annotation.</title>
        <authorList>
            <consortium name="The Broad Institute Genomics Platform"/>
            <consortium name="The Broad Institute Genome Sequencing Center for Infectious Disease"/>
            <person name="Wu L."/>
            <person name="Ma J."/>
        </authorList>
    </citation>
    <scope>NUCLEOTIDE SEQUENCE [LARGE SCALE GENOMIC DNA]</scope>
    <source>
        <strain evidence="5">JCM 18077</strain>
    </source>
</reference>
<organism evidence="4 5">
    <name type="scientific">Gordonia alkaliphila</name>
    <dbReference type="NCBI Taxonomy" id="1053547"/>
    <lineage>
        <taxon>Bacteria</taxon>
        <taxon>Bacillati</taxon>
        <taxon>Actinomycetota</taxon>
        <taxon>Actinomycetes</taxon>
        <taxon>Mycobacteriales</taxon>
        <taxon>Gordoniaceae</taxon>
        <taxon>Gordonia</taxon>
    </lineage>
</organism>
<comment type="caution">
    <text evidence="4">The sequence shown here is derived from an EMBL/GenBank/DDBJ whole genome shotgun (WGS) entry which is preliminary data.</text>
</comment>
<keyword evidence="1" id="KW-0472">Membrane</keyword>
<dbReference type="Pfam" id="PF11887">
    <property type="entry name" value="Mce4_CUP1"/>
    <property type="match status" value="1"/>
</dbReference>